<evidence type="ECO:0000313" key="2">
    <source>
        <dbReference type="EMBL" id="ADI18351.1"/>
    </source>
</evidence>
<feature type="compositionally biased region" description="Basic and acidic residues" evidence="1">
    <location>
        <begin position="45"/>
        <end position="56"/>
    </location>
</feature>
<reference evidence="2" key="1">
    <citation type="journal article" date="2011" name="Environ. Microbiol.">
        <title>Time-series analyses of Monterey Bay coastal microbial picoplankton using a 'genome proxy' microarray.</title>
        <authorList>
            <person name="Rich V.I."/>
            <person name="Pham V.D."/>
            <person name="Eppley J."/>
            <person name="Shi Y."/>
            <person name="DeLong E.F."/>
        </authorList>
    </citation>
    <scope>NUCLEOTIDE SEQUENCE</scope>
</reference>
<feature type="region of interest" description="Disordered" evidence="1">
    <location>
        <begin position="30"/>
        <end position="67"/>
    </location>
</feature>
<evidence type="ECO:0000256" key="1">
    <source>
        <dbReference type="SAM" id="MobiDB-lite"/>
    </source>
</evidence>
<proteinExistence type="predicted"/>
<feature type="compositionally biased region" description="Polar residues" evidence="1">
    <location>
        <begin position="58"/>
        <end position="67"/>
    </location>
</feature>
<feature type="compositionally biased region" description="Basic and acidic residues" evidence="1">
    <location>
        <begin position="98"/>
        <end position="107"/>
    </location>
</feature>
<name>E0XVB0_9ACTN</name>
<accession>E0XVB0</accession>
<organism evidence="2">
    <name type="scientific">uncultured actinobacterium HF4000_04C13</name>
    <dbReference type="NCBI Taxonomy" id="711002"/>
    <lineage>
        <taxon>Bacteria</taxon>
        <taxon>Bacillati</taxon>
        <taxon>Actinomycetota</taxon>
        <taxon>Actinomycetes</taxon>
        <taxon>environmental samples</taxon>
    </lineage>
</organism>
<sequence length="107" mass="11073">MLPKSLGSGLGPSGAEDSVSLLAGSGVALDREVPPPYCGHPSNGRSDRIEPLKRVEGTTASTWDSSRVSGVCREASGLQVLLENGIEDEKASAGCPQGDRESPLDRP</sequence>
<protein>
    <submittedName>
        <fullName evidence="2">Uncharacterized protein</fullName>
    </submittedName>
</protein>
<dbReference type="AlphaFoldDB" id="E0XVB0"/>
<feature type="region of interest" description="Disordered" evidence="1">
    <location>
        <begin position="85"/>
        <end position="107"/>
    </location>
</feature>
<dbReference type="EMBL" id="GU474887">
    <property type="protein sequence ID" value="ADI18351.1"/>
    <property type="molecule type" value="Genomic_DNA"/>
</dbReference>